<evidence type="ECO:0000259" key="1">
    <source>
        <dbReference type="Pfam" id="PF07728"/>
    </source>
</evidence>
<dbReference type="InterPro" id="IPR011704">
    <property type="entry name" value="ATPase_dyneun-rel_AAA"/>
</dbReference>
<dbReference type="Pfam" id="PF07728">
    <property type="entry name" value="AAA_5"/>
    <property type="match status" value="1"/>
</dbReference>
<dbReference type="Proteomes" id="UP000468388">
    <property type="component" value="Unassembled WGS sequence"/>
</dbReference>
<dbReference type="AlphaFoldDB" id="A0A6N8JKZ0"/>
<dbReference type="PANTHER" id="PTHR37291:SF1">
    <property type="entry name" value="TYPE IV METHYL-DIRECTED RESTRICTION ENZYME ECOKMCRB SUBUNIT"/>
    <property type="match status" value="1"/>
</dbReference>
<dbReference type="Gene3D" id="3.40.50.300">
    <property type="entry name" value="P-loop containing nucleotide triphosphate hydrolases"/>
    <property type="match status" value="1"/>
</dbReference>
<dbReference type="GO" id="GO:0005524">
    <property type="term" value="F:ATP binding"/>
    <property type="evidence" value="ECO:0007669"/>
    <property type="project" value="InterPro"/>
</dbReference>
<sequence>MEKQSNNEISYFIFGNKPTGEYEDSFWDTSTILETKEYYFKPNVKLTDKPRKGDIVIFKEFDSKVYWGQAILDSGKEEVRTGNETVIKFLLKDVNKWLYQVNTDFVYNELSNGDTRARIVSITQKDYNLIIAAMENNSPLSEGRQKQIKALWDKFKFSIKDENKIYYKNEIEKIINEWEQYKGKILNDTLTLDEYTNTLGGPTATMPGGYLCNFLERETRRVLGSSKPGSALNFEVKLNDDRSTYHIKSQKKFVATRQEAQAFFDDKVKGLLKSIVSATDLQEKIRIVQDSEYSAKQVLMKLAVLDNLTDFLYIYSTMWLEELYNEFVAGPEEGLLSKNHQVCSIAKHLLGVDETDKIELILMSRFLWEYENAKAIADEDNPNVIMYGPPGTGKTFSVVNNSLDFVCQGDRSRYEIVQFHPSFTYEDFIEGIKPKGVSKDGNIRFELVNGVFKNFCIKAKNNPDKSYYFVVDEINRANLSTVFGESLSLLEKQYRHDSKTNKVLIRTQYSTLIEDLIKEDDKYMNLAYTIDNGEVKFGVPGNVFFIGMMNDVDKSIDAFDLALRRRFKWIRKDCDYDVIEEETRYRYKEDFTNIDNYVKACQSLNNYISNDLGLGKSYEFGHSFFMKMGGIAKRKEVTSNNIETLFDLYLRPTLKEYLRAVFAESELDGKLNEALKRFKEALK</sequence>
<dbReference type="RefSeq" id="WP_157303621.1">
    <property type="nucleotide sequence ID" value="NZ_BAAAZB010000005.1"/>
</dbReference>
<reference evidence="2 3" key="1">
    <citation type="submission" date="2019-12" db="EMBL/GenBank/DDBJ databases">
        <title>The draft genomic sequence of strain Chitinophaga oryziterrae JCM 16595.</title>
        <authorList>
            <person name="Zhang X."/>
        </authorList>
    </citation>
    <scope>NUCLEOTIDE SEQUENCE [LARGE SCALE GENOMIC DNA]</scope>
    <source>
        <strain evidence="2 3">JCM 16595</strain>
    </source>
</reference>
<gene>
    <name evidence="2" type="ORF">GO495_29845</name>
</gene>
<organism evidence="2 3">
    <name type="scientific">Chitinophaga oryziterrae</name>
    <dbReference type="NCBI Taxonomy" id="1031224"/>
    <lineage>
        <taxon>Bacteria</taxon>
        <taxon>Pseudomonadati</taxon>
        <taxon>Bacteroidota</taxon>
        <taxon>Chitinophagia</taxon>
        <taxon>Chitinophagales</taxon>
        <taxon>Chitinophagaceae</taxon>
        <taxon>Chitinophaga</taxon>
    </lineage>
</organism>
<dbReference type="InterPro" id="IPR027417">
    <property type="entry name" value="P-loop_NTPase"/>
</dbReference>
<dbReference type="OrthoDB" id="9781481at2"/>
<comment type="caution">
    <text evidence="2">The sequence shown here is derived from an EMBL/GenBank/DDBJ whole genome shotgun (WGS) entry which is preliminary data.</text>
</comment>
<dbReference type="EMBL" id="WRXO01000013">
    <property type="protein sequence ID" value="MVT44832.1"/>
    <property type="molecule type" value="Genomic_DNA"/>
</dbReference>
<evidence type="ECO:0000313" key="3">
    <source>
        <dbReference type="Proteomes" id="UP000468388"/>
    </source>
</evidence>
<proteinExistence type="predicted"/>
<evidence type="ECO:0000313" key="2">
    <source>
        <dbReference type="EMBL" id="MVT44832.1"/>
    </source>
</evidence>
<name>A0A6N8JKZ0_9BACT</name>
<dbReference type="GO" id="GO:0016887">
    <property type="term" value="F:ATP hydrolysis activity"/>
    <property type="evidence" value="ECO:0007669"/>
    <property type="project" value="InterPro"/>
</dbReference>
<keyword evidence="3" id="KW-1185">Reference proteome</keyword>
<dbReference type="PANTHER" id="PTHR37291">
    <property type="entry name" value="5-METHYLCYTOSINE-SPECIFIC RESTRICTION ENZYME B"/>
    <property type="match status" value="1"/>
</dbReference>
<dbReference type="SUPFAM" id="SSF52540">
    <property type="entry name" value="P-loop containing nucleoside triphosphate hydrolases"/>
    <property type="match status" value="1"/>
</dbReference>
<protein>
    <submittedName>
        <fullName evidence="2">AAA domain-containing protein</fullName>
    </submittedName>
</protein>
<feature type="domain" description="ATPase dynein-related AAA" evidence="1">
    <location>
        <begin position="383"/>
        <end position="567"/>
    </location>
</feature>
<accession>A0A6N8JKZ0</accession>
<dbReference type="InterPro" id="IPR052934">
    <property type="entry name" value="Methyl-DNA_Rec/Restrict_Enz"/>
</dbReference>